<dbReference type="AlphaFoldDB" id="A0A9W9MBM1"/>
<evidence type="ECO:0000313" key="3">
    <source>
        <dbReference type="Proteomes" id="UP001150942"/>
    </source>
</evidence>
<protein>
    <submittedName>
        <fullName evidence="2">Uncharacterized protein</fullName>
    </submittedName>
</protein>
<evidence type="ECO:0000256" key="1">
    <source>
        <dbReference type="SAM" id="MobiDB-lite"/>
    </source>
</evidence>
<evidence type="ECO:0000313" key="2">
    <source>
        <dbReference type="EMBL" id="KAJ5197096.1"/>
    </source>
</evidence>
<comment type="caution">
    <text evidence="2">The sequence shown here is derived from an EMBL/GenBank/DDBJ whole genome shotgun (WGS) entry which is preliminary data.</text>
</comment>
<dbReference type="Proteomes" id="UP001150942">
    <property type="component" value="Unassembled WGS sequence"/>
</dbReference>
<accession>A0A9W9MBM1</accession>
<reference evidence="2" key="2">
    <citation type="journal article" date="2023" name="IMA Fungus">
        <title>Comparative genomic study of the Penicillium genus elucidates a diverse pangenome and 15 lateral gene transfer events.</title>
        <authorList>
            <person name="Petersen C."/>
            <person name="Sorensen T."/>
            <person name="Nielsen M.R."/>
            <person name="Sondergaard T.E."/>
            <person name="Sorensen J.L."/>
            <person name="Fitzpatrick D.A."/>
            <person name="Frisvad J.C."/>
            <person name="Nielsen K.L."/>
        </authorList>
    </citation>
    <scope>NUCLEOTIDE SEQUENCE</scope>
    <source>
        <strain evidence="2">IBT 20477</strain>
    </source>
</reference>
<reference evidence="2" key="1">
    <citation type="submission" date="2022-11" db="EMBL/GenBank/DDBJ databases">
        <authorList>
            <person name="Petersen C."/>
        </authorList>
    </citation>
    <scope>NUCLEOTIDE SEQUENCE</scope>
    <source>
        <strain evidence="2">IBT 20477</strain>
    </source>
</reference>
<name>A0A9W9MBM1_9EURO</name>
<keyword evidence="3" id="KW-1185">Reference proteome</keyword>
<sequence>MCTKTVTRTDNDHGTGSRYGLTSESNTFFWCTIKGSYIDSGPVYHRSFFPFSPAPNSKYVRARTSHSYNSLPRDFSKTPIF</sequence>
<proteinExistence type="predicted"/>
<gene>
    <name evidence="2" type="ORF">N7449_007575</name>
</gene>
<feature type="region of interest" description="Disordered" evidence="1">
    <location>
        <begin position="1"/>
        <end position="22"/>
    </location>
</feature>
<dbReference type="EMBL" id="JAPQKQ010000005">
    <property type="protein sequence ID" value="KAJ5197096.1"/>
    <property type="molecule type" value="Genomic_DNA"/>
</dbReference>
<organism evidence="2 3">
    <name type="scientific">Penicillium cf. viridicatum</name>
    <dbReference type="NCBI Taxonomy" id="2972119"/>
    <lineage>
        <taxon>Eukaryota</taxon>
        <taxon>Fungi</taxon>
        <taxon>Dikarya</taxon>
        <taxon>Ascomycota</taxon>
        <taxon>Pezizomycotina</taxon>
        <taxon>Eurotiomycetes</taxon>
        <taxon>Eurotiomycetidae</taxon>
        <taxon>Eurotiales</taxon>
        <taxon>Aspergillaceae</taxon>
        <taxon>Penicillium</taxon>
    </lineage>
</organism>
<dbReference type="OrthoDB" id="10384729at2759"/>